<evidence type="ECO:0000256" key="6">
    <source>
        <dbReference type="ARBA" id="ARBA00022692"/>
    </source>
</evidence>
<dbReference type="InterPro" id="IPR052261">
    <property type="entry name" value="Glycosyltransferase_13"/>
</dbReference>
<dbReference type="PANTHER" id="PTHR10468">
    <property type="entry name" value="PROTEIN O-LINKED-MANNOSE BETA-1,2-N-ACETYLGLUCOSAMINYLTRANSFERASE 1/ALPHA-1,3-MANNOSYL-GLYCOPROTEIN 2-BETA-N-ACETYLGLUCOSAMINYLTRANSFERASE"/>
    <property type="match status" value="1"/>
</dbReference>
<evidence type="ECO:0000256" key="3">
    <source>
        <dbReference type="ARBA" id="ARBA00006492"/>
    </source>
</evidence>
<keyword evidence="10 17" id="KW-0333">Golgi apparatus</keyword>
<evidence type="ECO:0000313" key="19">
    <source>
        <dbReference type="Proteomes" id="UP000031668"/>
    </source>
</evidence>
<dbReference type="EMBL" id="JWZT01002428">
    <property type="protein sequence ID" value="KII69416.1"/>
    <property type="molecule type" value="Genomic_DNA"/>
</dbReference>
<evidence type="ECO:0000256" key="13">
    <source>
        <dbReference type="ARBA" id="ARBA00037706"/>
    </source>
</evidence>
<dbReference type="OrthoDB" id="440755at2759"/>
<dbReference type="GO" id="GO:0000139">
    <property type="term" value="C:Golgi membrane"/>
    <property type="evidence" value="ECO:0007669"/>
    <property type="project" value="UniProtKB-SubCell"/>
</dbReference>
<dbReference type="GO" id="GO:0030145">
    <property type="term" value="F:manganese ion binding"/>
    <property type="evidence" value="ECO:0007669"/>
    <property type="project" value="UniProtKB-UniRule"/>
</dbReference>
<evidence type="ECO:0000256" key="17">
    <source>
        <dbReference type="RuleBase" id="RU368119"/>
    </source>
</evidence>
<evidence type="ECO:0000256" key="4">
    <source>
        <dbReference type="ARBA" id="ARBA00022676"/>
    </source>
</evidence>
<dbReference type="GO" id="GO:0003827">
    <property type="term" value="F:alpha-1,3-mannosylglycoprotein 2-beta-N-acetylglucosaminyltransferase activity"/>
    <property type="evidence" value="ECO:0007669"/>
    <property type="project" value="UniProtKB-UniRule"/>
</dbReference>
<evidence type="ECO:0000256" key="12">
    <source>
        <dbReference type="ARBA" id="ARBA00023211"/>
    </source>
</evidence>
<comment type="subcellular location">
    <subcellularLocation>
        <location evidence="1 17">Golgi apparatus membrane</location>
        <topology evidence="1 17">Single-pass type II membrane protein</topology>
    </subcellularLocation>
</comment>
<sequence>MKMKDLLDIDPSVLCISAWNDNGFNKYAHDPYRFQRSEFFPGLGWMIKREVWDEVKTSWPKTFWDEHFRNPTTSKGRSCIYPEISRVENFGMIGVSVGKFYLNYVHPIKRNTQKVNYENVKIGHLIQENYEASFFEQFKKAIPITLSDYEAIPSFEGHLSYKIQYTSRFTYQKLCIKFGITHSTRYHIPRTSYHKITFLNLETHSVFLYPSSDTIELDEGT</sequence>
<dbReference type="PANTHER" id="PTHR10468:SF0">
    <property type="entry name" value="ALPHA-1,3-MANNOSYL-GLYCOPROTEIN 2-BETA-N-ACETYLGLUCOSAMINYLTRANSFERASE"/>
    <property type="match status" value="1"/>
</dbReference>
<keyword evidence="9" id="KW-1133">Transmembrane helix</keyword>
<evidence type="ECO:0000256" key="15">
    <source>
        <dbReference type="ARBA" id="ARBA00041712"/>
    </source>
</evidence>
<keyword evidence="5 18" id="KW-0808">Transferase</keyword>
<evidence type="ECO:0000256" key="11">
    <source>
        <dbReference type="ARBA" id="ARBA00023136"/>
    </source>
</evidence>
<evidence type="ECO:0000256" key="1">
    <source>
        <dbReference type="ARBA" id="ARBA00004323"/>
    </source>
</evidence>
<evidence type="ECO:0000256" key="14">
    <source>
        <dbReference type="ARBA" id="ARBA00038949"/>
    </source>
</evidence>
<proteinExistence type="inferred from homology"/>
<dbReference type="Gene3D" id="3.90.550.10">
    <property type="entry name" value="Spore Coat Polysaccharide Biosynthesis Protein SpsA, Chain A"/>
    <property type="match status" value="1"/>
</dbReference>
<keyword evidence="8 17" id="KW-0735">Signal-anchor</keyword>
<evidence type="ECO:0000256" key="5">
    <source>
        <dbReference type="ARBA" id="ARBA00022679"/>
    </source>
</evidence>
<comment type="catalytic activity">
    <reaction evidence="16 17">
        <text>N(4)-(alpha-D-Man-(1-&gt;3)-[alpha-D-Man-(1-&gt;3)-[alpha-D-Man-(1-&gt;6)]-alpha-D-Man-(1-&gt;6)]-beta-D-Man-(1-&gt;4)-beta-D-GlcNAc-(1-&gt;4)-beta-D-GlcNAc)-L-asparaginyl-[protein] (N-glucan mannose isomer 5A1,2) + UDP-N-acetyl-alpha-D-glucosamine = N(4)-{beta-D-GlcNAc-(1-&gt;2)-alpha-D-Man-(1-&gt;3)-[alpha-D-Man-(1-&gt;3)-[alpha-D-Man-(1-&gt;6)]-alpha-D-Man-(1-&gt;6)]-beta-D-Man-(1-&gt;4)-beta-D-GlcNAc-(1-&gt;4)-beta-D-GlcNAc}-L-asparaginyl-[protein] + UDP + H(+)</text>
        <dbReference type="Rhea" id="RHEA:11456"/>
        <dbReference type="Rhea" id="RHEA-COMP:14367"/>
        <dbReference type="Rhea" id="RHEA-COMP:14368"/>
        <dbReference type="ChEBI" id="CHEBI:15378"/>
        <dbReference type="ChEBI" id="CHEBI:57705"/>
        <dbReference type="ChEBI" id="CHEBI:58223"/>
        <dbReference type="ChEBI" id="CHEBI:59087"/>
        <dbReference type="ChEBI" id="CHEBI:60625"/>
        <dbReference type="EC" id="2.4.1.101"/>
    </reaction>
</comment>
<dbReference type="AlphaFoldDB" id="A0A0C2MQ72"/>
<evidence type="ECO:0000256" key="2">
    <source>
        <dbReference type="ARBA" id="ARBA00004922"/>
    </source>
</evidence>
<keyword evidence="19" id="KW-1185">Reference proteome</keyword>
<organism evidence="18 19">
    <name type="scientific">Thelohanellus kitauei</name>
    <name type="common">Myxosporean</name>
    <dbReference type="NCBI Taxonomy" id="669202"/>
    <lineage>
        <taxon>Eukaryota</taxon>
        <taxon>Metazoa</taxon>
        <taxon>Cnidaria</taxon>
        <taxon>Myxozoa</taxon>
        <taxon>Myxosporea</taxon>
        <taxon>Bivalvulida</taxon>
        <taxon>Platysporina</taxon>
        <taxon>Myxobolidae</taxon>
        <taxon>Thelohanellus</taxon>
    </lineage>
</organism>
<keyword evidence="12 17" id="KW-0464">Manganese</keyword>
<comment type="pathway">
    <text evidence="2 17">Protein modification; protein glycosylation.</text>
</comment>
<evidence type="ECO:0000313" key="18">
    <source>
        <dbReference type="EMBL" id="KII69416.1"/>
    </source>
</evidence>
<reference evidence="18 19" key="1">
    <citation type="journal article" date="2014" name="Genome Biol. Evol.">
        <title>The genome of the myxosporean Thelohanellus kitauei shows adaptations to nutrient acquisition within its fish host.</title>
        <authorList>
            <person name="Yang Y."/>
            <person name="Xiong J."/>
            <person name="Zhou Z."/>
            <person name="Huo F."/>
            <person name="Miao W."/>
            <person name="Ran C."/>
            <person name="Liu Y."/>
            <person name="Zhang J."/>
            <person name="Feng J."/>
            <person name="Wang M."/>
            <person name="Wang M."/>
            <person name="Wang L."/>
            <person name="Yao B."/>
        </authorList>
    </citation>
    <scope>NUCLEOTIDE SEQUENCE [LARGE SCALE GENOMIC DNA]</scope>
    <source>
        <strain evidence="18">Wuqing</strain>
    </source>
</reference>
<comment type="function">
    <text evidence="13 17">Initiates complex N-linked carbohydrate formation. Essential for the conversion of high-mannose to hybrid and complex N-glycans.</text>
</comment>
<protein>
    <recommendedName>
        <fullName evidence="14 17">Alpha-1,3-mannosyl-glycoprotein 2-beta-N-acetylglucosaminyltransferase</fullName>
        <shortName evidence="17">GNT-I</shortName>
        <shortName evidence="17">GlcNAc-T I</shortName>
        <ecNumber evidence="14 17">2.4.1.101</ecNumber>
    </recommendedName>
    <alternativeName>
        <fullName evidence="15 17">N-glycosyl-oligosaccharide-glycoprotein N-acetylglucosaminyltransferase I</fullName>
    </alternativeName>
</protein>
<comment type="similarity">
    <text evidence="3 17">Belongs to the glycosyltransferase 13 family.</text>
</comment>
<keyword evidence="6" id="KW-0812">Transmembrane</keyword>
<comment type="cofactor">
    <cofactor evidence="17">
        <name>Mn(2+)</name>
        <dbReference type="ChEBI" id="CHEBI:29035"/>
    </cofactor>
    <text evidence="17">The cofactor is mostly bound to the substrate.</text>
</comment>
<dbReference type="InterPro" id="IPR029044">
    <property type="entry name" value="Nucleotide-diphossugar_trans"/>
</dbReference>
<dbReference type="EC" id="2.4.1.101" evidence="14 17"/>
<evidence type="ECO:0000256" key="16">
    <source>
        <dbReference type="ARBA" id="ARBA00049421"/>
    </source>
</evidence>
<dbReference type="OMA" id="THSTRYH"/>
<name>A0A0C2MQ72_THEKT</name>
<evidence type="ECO:0000256" key="10">
    <source>
        <dbReference type="ARBA" id="ARBA00023034"/>
    </source>
</evidence>
<dbReference type="Proteomes" id="UP000031668">
    <property type="component" value="Unassembled WGS sequence"/>
</dbReference>
<evidence type="ECO:0000256" key="7">
    <source>
        <dbReference type="ARBA" id="ARBA00022723"/>
    </source>
</evidence>
<evidence type="ECO:0000256" key="9">
    <source>
        <dbReference type="ARBA" id="ARBA00022989"/>
    </source>
</evidence>
<comment type="caution">
    <text evidence="18">The sequence shown here is derived from an EMBL/GenBank/DDBJ whole genome shotgun (WGS) entry which is preliminary data.</text>
</comment>
<accession>A0A0C2MQ72</accession>
<evidence type="ECO:0000256" key="8">
    <source>
        <dbReference type="ARBA" id="ARBA00022968"/>
    </source>
</evidence>
<dbReference type="Gene3D" id="3.10.180.20">
    <property type="entry name" value="N-Acetylglucosaminyltransferase I, Domain 2"/>
    <property type="match status" value="1"/>
</dbReference>
<keyword evidence="4 17" id="KW-0328">Glycosyltransferase</keyword>
<dbReference type="UniPathway" id="UPA00378"/>
<dbReference type="InterPro" id="IPR004139">
    <property type="entry name" value="Glyco_trans_13"/>
</dbReference>
<gene>
    <name evidence="18" type="ORF">RF11_11060</name>
</gene>
<keyword evidence="11" id="KW-0472">Membrane</keyword>
<keyword evidence="7 17" id="KW-0479">Metal-binding</keyword>
<dbReference type="Pfam" id="PF03071">
    <property type="entry name" value="GNT-I"/>
    <property type="match status" value="1"/>
</dbReference>
<dbReference type="SUPFAM" id="SSF53448">
    <property type="entry name" value="Nucleotide-diphospho-sugar transferases"/>
    <property type="match status" value="1"/>
</dbReference>